<evidence type="ECO:0000313" key="4">
    <source>
        <dbReference type="Proteomes" id="UP001519295"/>
    </source>
</evidence>
<comment type="caution">
    <text evidence="3">The sequence shown here is derived from an EMBL/GenBank/DDBJ whole genome shotgun (WGS) entry which is preliminary data.</text>
</comment>
<dbReference type="CDD" id="cd16936">
    <property type="entry name" value="HATPase_RsbW-like"/>
    <property type="match status" value="1"/>
</dbReference>
<proteinExistence type="predicted"/>
<keyword evidence="1" id="KW-0723">Serine/threonine-protein kinase</keyword>
<reference evidence="3 4" key="1">
    <citation type="submission" date="2021-03" db="EMBL/GenBank/DDBJ databases">
        <title>Sequencing the genomes of 1000 actinobacteria strains.</title>
        <authorList>
            <person name="Klenk H.-P."/>
        </authorList>
    </citation>
    <scope>NUCLEOTIDE SEQUENCE [LARGE SCALE GENOMIC DNA]</scope>
    <source>
        <strain evidence="3 4">DSM 45256</strain>
    </source>
</reference>
<feature type="domain" description="Histidine kinase/HSP90-like ATPase" evidence="2">
    <location>
        <begin position="10"/>
        <end position="120"/>
    </location>
</feature>
<keyword evidence="3" id="KW-0418">Kinase</keyword>
<dbReference type="RefSeq" id="WP_210027147.1">
    <property type="nucleotide sequence ID" value="NZ_JAGINU010000001.1"/>
</dbReference>
<keyword evidence="3" id="KW-0808">Transferase</keyword>
<sequence>MPDRSWALHLPARHTSCRRARLALQRFLTALVPEPVAQDALLVLHELVANGVDHARTPMRLTADVHDGAVRVAVRDGSATPGREQPLDPSAARGRGLQIVSAVSRRWGVRRHAAGKTTWAEIGPPTAAPRPEFHPVGAV</sequence>
<keyword evidence="4" id="KW-1185">Reference proteome</keyword>
<dbReference type="Gene3D" id="3.30.565.10">
    <property type="entry name" value="Histidine kinase-like ATPase, C-terminal domain"/>
    <property type="match status" value="1"/>
</dbReference>
<dbReference type="PANTHER" id="PTHR35526:SF3">
    <property type="entry name" value="ANTI-SIGMA-F FACTOR RSBW"/>
    <property type="match status" value="1"/>
</dbReference>
<evidence type="ECO:0000259" key="2">
    <source>
        <dbReference type="Pfam" id="PF13581"/>
    </source>
</evidence>
<dbReference type="GO" id="GO:0016301">
    <property type="term" value="F:kinase activity"/>
    <property type="evidence" value="ECO:0007669"/>
    <property type="project" value="UniProtKB-KW"/>
</dbReference>
<dbReference type="PANTHER" id="PTHR35526">
    <property type="entry name" value="ANTI-SIGMA-F FACTOR RSBW-RELATED"/>
    <property type="match status" value="1"/>
</dbReference>
<gene>
    <name evidence="3" type="ORF">JOF36_002747</name>
</gene>
<dbReference type="InterPro" id="IPR036890">
    <property type="entry name" value="HATPase_C_sf"/>
</dbReference>
<protein>
    <submittedName>
        <fullName evidence="3">Two-component sensor histidine kinase</fullName>
    </submittedName>
</protein>
<dbReference type="EMBL" id="JAGINU010000001">
    <property type="protein sequence ID" value="MBP2367051.1"/>
    <property type="molecule type" value="Genomic_DNA"/>
</dbReference>
<dbReference type="Pfam" id="PF13581">
    <property type="entry name" value="HATPase_c_2"/>
    <property type="match status" value="1"/>
</dbReference>
<evidence type="ECO:0000256" key="1">
    <source>
        <dbReference type="ARBA" id="ARBA00022527"/>
    </source>
</evidence>
<dbReference type="SUPFAM" id="SSF55874">
    <property type="entry name" value="ATPase domain of HSP90 chaperone/DNA topoisomerase II/histidine kinase"/>
    <property type="match status" value="1"/>
</dbReference>
<accession>A0ABS4VT08</accession>
<name>A0ABS4VT08_9PSEU</name>
<organism evidence="3 4">
    <name type="scientific">Pseudonocardia parietis</name>
    <dbReference type="NCBI Taxonomy" id="570936"/>
    <lineage>
        <taxon>Bacteria</taxon>
        <taxon>Bacillati</taxon>
        <taxon>Actinomycetota</taxon>
        <taxon>Actinomycetes</taxon>
        <taxon>Pseudonocardiales</taxon>
        <taxon>Pseudonocardiaceae</taxon>
        <taxon>Pseudonocardia</taxon>
    </lineage>
</organism>
<evidence type="ECO:0000313" key="3">
    <source>
        <dbReference type="EMBL" id="MBP2367051.1"/>
    </source>
</evidence>
<dbReference type="Proteomes" id="UP001519295">
    <property type="component" value="Unassembled WGS sequence"/>
</dbReference>
<dbReference type="InterPro" id="IPR003594">
    <property type="entry name" value="HATPase_dom"/>
</dbReference>
<dbReference type="InterPro" id="IPR050267">
    <property type="entry name" value="Anti-sigma-factor_SerPK"/>
</dbReference>